<keyword evidence="2 4" id="KW-0560">Oxidoreductase</keyword>
<comment type="function">
    <text evidence="4">The branched-chain alpha-keto dehydrogenase complex catalyzes the overall conversion of alpha-keto acids to acyl-CoA and CO(2). It contains multiple copies of three enzymatic components: branched-chain alpha-keto acid decarboxylase (E1), lipoamide acyltransferase (E2) and lipoamide dehydrogenase (E3).</text>
</comment>
<dbReference type="PANTHER" id="PTHR43380:SF1">
    <property type="entry name" value="2-OXOISOVALERATE DEHYDROGENASE SUBUNIT ALPHA, MITOCHONDRIAL"/>
    <property type="match status" value="1"/>
</dbReference>
<evidence type="ECO:0000256" key="2">
    <source>
        <dbReference type="ARBA" id="ARBA00023002"/>
    </source>
</evidence>
<dbReference type="GO" id="GO:0003863">
    <property type="term" value="F:branched-chain 2-oxo acid dehydrogenase activity"/>
    <property type="evidence" value="ECO:0007669"/>
    <property type="project" value="UniProtKB-EC"/>
</dbReference>
<name>A0A537K530_9BACT</name>
<gene>
    <name evidence="6" type="ORF">E6H00_05430</name>
</gene>
<dbReference type="EMBL" id="VBAK01000106">
    <property type="protein sequence ID" value="TMI90871.1"/>
    <property type="molecule type" value="Genomic_DNA"/>
</dbReference>
<evidence type="ECO:0000256" key="4">
    <source>
        <dbReference type="RuleBase" id="RU365014"/>
    </source>
</evidence>
<comment type="catalytic activity">
    <reaction evidence="4">
        <text>N(6)-[(R)-lipoyl]-L-lysyl-[protein] + 3-methyl-2-oxobutanoate + H(+) = N(6)-[(R)-S(8)-2-methylpropanoyldihydrolipoyl]-L-lysyl-[protein] + CO2</text>
        <dbReference type="Rhea" id="RHEA:13457"/>
        <dbReference type="Rhea" id="RHEA-COMP:10474"/>
        <dbReference type="Rhea" id="RHEA-COMP:10497"/>
        <dbReference type="ChEBI" id="CHEBI:11851"/>
        <dbReference type="ChEBI" id="CHEBI:15378"/>
        <dbReference type="ChEBI" id="CHEBI:16526"/>
        <dbReference type="ChEBI" id="CHEBI:83099"/>
        <dbReference type="ChEBI" id="CHEBI:83142"/>
        <dbReference type="EC" id="1.2.4.4"/>
    </reaction>
</comment>
<comment type="caution">
    <text evidence="6">The sequence shown here is derived from an EMBL/GenBank/DDBJ whole genome shotgun (WGS) entry which is preliminary data.</text>
</comment>
<dbReference type="Gene3D" id="3.40.50.970">
    <property type="match status" value="1"/>
</dbReference>
<evidence type="ECO:0000313" key="6">
    <source>
        <dbReference type="EMBL" id="TMI90871.1"/>
    </source>
</evidence>
<evidence type="ECO:0000256" key="3">
    <source>
        <dbReference type="ARBA" id="ARBA00023052"/>
    </source>
</evidence>
<evidence type="ECO:0000313" key="7">
    <source>
        <dbReference type="Proteomes" id="UP000318509"/>
    </source>
</evidence>
<accession>A0A537K530</accession>
<reference evidence="6 7" key="1">
    <citation type="journal article" date="2019" name="Nat. Microbiol.">
        <title>Mediterranean grassland soil C-N compound turnover is dependent on rainfall and depth, and is mediated by genomically divergent microorganisms.</title>
        <authorList>
            <person name="Diamond S."/>
            <person name="Andeer P.F."/>
            <person name="Li Z."/>
            <person name="Crits-Christoph A."/>
            <person name="Burstein D."/>
            <person name="Anantharaman K."/>
            <person name="Lane K.R."/>
            <person name="Thomas B.C."/>
            <person name="Pan C."/>
            <person name="Northen T.R."/>
            <person name="Banfield J.F."/>
        </authorList>
    </citation>
    <scope>NUCLEOTIDE SEQUENCE [LARGE SCALE GENOMIC DNA]</scope>
    <source>
        <strain evidence="6">NP_3</strain>
    </source>
</reference>
<dbReference type="CDD" id="cd02000">
    <property type="entry name" value="TPP_E1_PDC_ADC_BCADC"/>
    <property type="match status" value="1"/>
</dbReference>
<dbReference type="Pfam" id="PF00676">
    <property type="entry name" value="E1_dh"/>
    <property type="match status" value="1"/>
</dbReference>
<evidence type="ECO:0000259" key="5">
    <source>
        <dbReference type="Pfam" id="PF00676"/>
    </source>
</evidence>
<keyword evidence="3 4" id="KW-0786">Thiamine pyrophosphate</keyword>
<proteinExistence type="inferred from homology"/>
<comment type="similarity">
    <text evidence="4">Belongs to the BCKDHA family.</text>
</comment>
<dbReference type="EC" id="1.2.4.4" evidence="4"/>
<dbReference type="InterPro" id="IPR029061">
    <property type="entry name" value="THDP-binding"/>
</dbReference>
<feature type="domain" description="Dehydrogenase E1 component" evidence="5">
    <location>
        <begin position="33"/>
        <end position="328"/>
    </location>
</feature>
<dbReference type="InterPro" id="IPR001017">
    <property type="entry name" value="DH_E1"/>
</dbReference>
<organism evidence="6 7">
    <name type="scientific">Candidatus Segetimicrobium genomatis</name>
    <dbReference type="NCBI Taxonomy" id="2569760"/>
    <lineage>
        <taxon>Bacteria</taxon>
        <taxon>Bacillati</taxon>
        <taxon>Candidatus Sysuimicrobiota</taxon>
        <taxon>Candidatus Sysuimicrobiia</taxon>
        <taxon>Candidatus Sysuimicrobiales</taxon>
        <taxon>Candidatus Segetimicrobiaceae</taxon>
        <taxon>Candidatus Segetimicrobium</taxon>
    </lineage>
</organism>
<sequence>MSPKATKTQASVSRDKGEPAATALLEMYYYLCLARAVDERMWALQRSGKAAFVISGQGHEGAQVGAVYALDRALDWLVPFYRSIAAVLMKGMPPAEIFLIQLGKDTDPSSGGRQMPGHYGHARHKILSTSSPVATQCLHAAGIAYAAKVRGTGEVCLTAMGEGATSEGDFHEALNFAGVHRLPVIFVVENNGFAISVPQKKQMAVDNVSARAAGYGMPGVTVDGSHVLEVYAAARQAVARARGGEGPTLLEVKVPRLTAHSSDDRQERYRTAEDLAHARAQDPVHVFAAELRERGVLTPEGEQEIRARIQREVDLGTEIAEAAPLPDPATALRYVYFEPDAER</sequence>
<dbReference type="InterPro" id="IPR050771">
    <property type="entry name" value="Alpha-ketoacid_DH_E1_comp"/>
</dbReference>
<dbReference type="Proteomes" id="UP000318509">
    <property type="component" value="Unassembled WGS sequence"/>
</dbReference>
<dbReference type="SUPFAM" id="SSF52518">
    <property type="entry name" value="Thiamin diphosphate-binding fold (THDP-binding)"/>
    <property type="match status" value="1"/>
</dbReference>
<protein>
    <recommendedName>
        <fullName evidence="4">2-oxoisovalerate dehydrogenase subunit alpha</fullName>
        <ecNumber evidence="4">1.2.4.4</ecNumber>
    </recommendedName>
    <alternativeName>
        <fullName evidence="4">Branched-chain alpha-keto acid dehydrogenase E1 component alpha chain</fullName>
    </alternativeName>
</protein>
<comment type="cofactor">
    <cofactor evidence="1 4">
        <name>thiamine diphosphate</name>
        <dbReference type="ChEBI" id="CHEBI:58937"/>
    </cofactor>
</comment>
<dbReference type="GO" id="GO:0009083">
    <property type="term" value="P:branched-chain amino acid catabolic process"/>
    <property type="evidence" value="ECO:0007669"/>
    <property type="project" value="TreeGrafter"/>
</dbReference>
<dbReference type="AlphaFoldDB" id="A0A537K530"/>
<dbReference type="PANTHER" id="PTHR43380">
    <property type="entry name" value="2-OXOISOVALERATE DEHYDROGENASE SUBUNIT ALPHA, MITOCHONDRIAL"/>
    <property type="match status" value="1"/>
</dbReference>
<evidence type="ECO:0000256" key="1">
    <source>
        <dbReference type="ARBA" id="ARBA00001964"/>
    </source>
</evidence>